<dbReference type="InterPro" id="IPR036291">
    <property type="entry name" value="NAD(P)-bd_dom_sf"/>
</dbReference>
<sequence>MESGLADKVFIVTGGASGMGLATATTLARRGARLAIWDINRAGIEQVSKDLNLLRPGKVIPQAVDVTSRSAVKSALIEARQHFGAIHGIVNFAGTGGHELGVQPVWETTCEEFDFIVGLNIRGLFNILGEALAPGFLGKLQTIVHVTSMFSERGYKNGAVFAATKHAAVGMVKSAAIEAGERGIRVNCLLPGAIDTPMYHQVRDNAGLSNSAAITPIPRPGQPQEVANVAALLLSDESSYVTGATWNVDGGANA</sequence>
<evidence type="ECO:0000313" key="3">
    <source>
        <dbReference type="EMBL" id="KAL2857355.1"/>
    </source>
</evidence>
<evidence type="ECO:0000256" key="2">
    <source>
        <dbReference type="ARBA" id="ARBA00023002"/>
    </source>
</evidence>
<comment type="caution">
    <text evidence="3">The sequence shown here is derived from an EMBL/GenBank/DDBJ whole genome shotgun (WGS) entry which is preliminary data.</text>
</comment>
<dbReference type="InterPro" id="IPR002347">
    <property type="entry name" value="SDR_fam"/>
</dbReference>
<dbReference type="PANTHER" id="PTHR24321">
    <property type="entry name" value="DEHYDROGENASES, SHORT CHAIN"/>
    <property type="match status" value="1"/>
</dbReference>
<protein>
    <submittedName>
        <fullName evidence="3">Oxidoreductase</fullName>
    </submittedName>
</protein>
<gene>
    <name evidence="3" type="ORF">BJY01DRAFT_261983</name>
</gene>
<dbReference type="Gene3D" id="3.40.50.720">
    <property type="entry name" value="NAD(P)-binding Rossmann-like Domain"/>
    <property type="match status" value="1"/>
</dbReference>
<dbReference type="SUPFAM" id="SSF51735">
    <property type="entry name" value="NAD(P)-binding Rossmann-fold domains"/>
    <property type="match status" value="1"/>
</dbReference>
<dbReference type="EMBL" id="JBFXLU010000004">
    <property type="protein sequence ID" value="KAL2857355.1"/>
    <property type="molecule type" value="Genomic_DNA"/>
</dbReference>
<dbReference type="Proteomes" id="UP001610446">
    <property type="component" value="Unassembled WGS sequence"/>
</dbReference>
<name>A0ABR4KYK4_9EURO</name>
<organism evidence="3 4">
    <name type="scientific">Aspergillus pseudoustus</name>
    <dbReference type="NCBI Taxonomy" id="1810923"/>
    <lineage>
        <taxon>Eukaryota</taxon>
        <taxon>Fungi</taxon>
        <taxon>Dikarya</taxon>
        <taxon>Ascomycota</taxon>
        <taxon>Pezizomycotina</taxon>
        <taxon>Eurotiomycetes</taxon>
        <taxon>Eurotiomycetidae</taxon>
        <taxon>Eurotiales</taxon>
        <taxon>Aspergillaceae</taxon>
        <taxon>Aspergillus</taxon>
        <taxon>Aspergillus subgen. Nidulantes</taxon>
    </lineage>
</organism>
<comment type="similarity">
    <text evidence="1">Belongs to the short-chain dehydrogenases/reductases (SDR) family.</text>
</comment>
<accession>A0ABR4KYK4</accession>
<keyword evidence="4" id="KW-1185">Reference proteome</keyword>
<evidence type="ECO:0000256" key="1">
    <source>
        <dbReference type="ARBA" id="ARBA00006484"/>
    </source>
</evidence>
<dbReference type="PRINTS" id="PR00081">
    <property type="entry name" value="GDHRDH"/>
</dbReference>
<proteinExistence type="inferred from homology"/>
<evidence type="ECO:0000313" key="4">
    <source>
        <dbReference type="Proteomes" id="UP001610446"/>
    </source>
</evidence>
<dbReference type="CDD" id="cd05233">
    <property type="entry name" value="SDR_c"/>
    <property type="match status" value="1"/>
</dbReference>
<keyword evidence="2" id="KW-0560">Oxidoreductase</keyword>
<reference evidence="3 4" key="1">
    <citation type="submission" date="2024-07" db="EMBL/GenBank/DDBJ databases">
        <title>Section-level genome sequencing and comparative genomics of Aspergillus sections Usti and Cavernicolus.</title>
        <authorList>
            <consortium name="Lawrence Berkeley National Laboratory"/>
            <person name="Nybo J.L."/>
            <person name="Vesth T.C."/>
            <person name="Theobald S."/>
            <person name="Frisvad J.C."/>
            <person name="Larsen T.O."/>
            <person name="Kjaerboelling I."/>
            <person name="Rothschild-Mancinelli K."/>
            <person name="Lyhne E.K."/>
            <person name="Kogle M.E."/>
            <person name="Barry K."/>
            <person name="Clum A."/>
            <person name="Na H."/>
            <person name="Ledsgaard L."/>
            <person name="Lin J."/>
            <person name="Lipzen A."/>
            <person name="Kuo A."/>
            <person name="Riley R."/>
            <person name="Mondo S."/>
            <person name="Labutti K."/>
            <person name="Haridas S."/>
            <person name="Pangalinan J."/>
            <person name="Salamov A.A."/>
            <person name="Simmons B.A."/>
            <person name="Magnuson J.K."/>
            <person name="Chen J."/>
            <person name="Drula E."/>
            <person name="Henrissat B."/>
            <person name="Wiebenga A."/>
            <person name="Lubbers R.J."/>
            <person name="Gomes A.C."/>
            <person name="Makela M.R."/>
            <person name="Stajich J."/>
            <person name="Grigoriev I.V."/>
            <person name="Mortensen U.H."/>
            <person name="De Vries R.P."/>
            <person name="Baker S.E."/>
            <person name="Andersen M.R."/>
        </authorList>
    </citation>
    <scope>NUCLEOTIDE SEQUENCE [LARGE SCALE GENOMIC DNA]</scope>
    <source>
        <strain evidence="3 4">CBS 123904</strain>
    </source>
</reference>
<dbReference type="PANTHER" id="PTHR24321:SF8">
    <property type="entry name" value="ESTRADIOL 17-BETA-DEHYDROGENASE 8-RELATED"/>
    <property type="match status" value="1"/>
</dbReference>
<dbReference type="Pfam" id="PF13561">
    <property type="entry name" value="adh_short_C2"/>
    <property type="match status" value="1"/>
</dbReference>